<sequence length="151" mass="16086">MEGADERRPLLAVPRPHLATEVGGQSERIAEDGYPLRFDAAAPLAQLLGLLQGEDGLAASGTAAHLDARQQPRDAEDGRLLLRQPVGCLRALVGRGVHVERGGQAPGQDLGDEVHVVLRRHELAVLGPPCVVDEPLEEPRLLGARANLEAE</sequence>
<accession>A0ABX6SVE3</accession>
<gene>
    <name evidence="1" type="ORF">H9L21_05475</name>
</gene>
<evidence type="ECO:0000313" key="1">
    <source>
        <dbReference type="EMBL" id="QNL95373.1"/>
    </source>
</evidence>
<organism evidence="1 2">
    <name type="scientific">Aeromicrobium senzhongii</name>
    <dbReference type="NCBI Taxonomy" id="2663859"/>
    <lineage>
        <taxon>Bacteria</taxon>
        <taxon>Bacillati</taxon>
        <taxon>Actinomycetota</taxon>
        <taxon>Actinomycetes</taxon>
        <taxon>Propionibacteriales</taxon>
        <taxon>Nocardioidaceae</taxon>
        <taxon>Aeromicrobium</taxon>
    </lineage>
</organism>
<protein>
    <submittedName>
        <fullName evidence="1">Uncharacterized protein</fullName>
    </submittedName>
</protein>
<evidence type="ECO:0000313" key="2">
    <source>
        <dbReference type="Proteomes" id="UP000515871"/>
    </source>
</evidence>
<proteinExistence type="predicted"/>
<dbReference type="Proteomes" id="UP000515871">
    <property type="component" value="Chromosome"/>
</dbReference>
<name>A0ABX6SVE3_9ACTN</name>
<keyword evidence="2" id="KW-1185">Reference proteome</keyword>
<dbReference type="RefSeq" id="WP_154595355.1">
    <property type="nucleotide sequence ID" value="NZ_CP060587.1"/>
</dbReference>
<dbReference type="EMBL" id="CP060587">
    <property type="protein sequence ID" value="QNL95373.1"/>
    <property type="molecule type" value="Genomic_DNA"/>
</dbReference>
<reference evidence="1 2" key="1">
    <citation type="submission" date="2020-08" db="EMBL/GenBank/DDBJ databases">
        <title>Novel species in genus Aeromicrobium.</title>
        <authorList>
            <person name="Zhang G."/>
        </authorList>
    </citation>
    <scope>NUCLEOTIDE SEQUENCE [LARGE SCALE GENOMIC DNA]</scope>
    <source>
        <strain evidence="2">zg-629</strain>
    </source>
</reference>